<feature type="compositionally biased region" description="Polar residues" evidence="1">
    <location>
        <begin position="239"/>
        <end position="252"/>
    </location>
</feature>
<feature type="compositionally biased region" description="Polar residues" evidence="1">
    <location>
        <begin position="182"/>
        <end position="206"/>
    </location>
</feature>
<comment type="caution">
    <text evidence="2">The sequence shown here is derived from an EMBL/GenBank/DDBJ whole genome shotgun (WGS) entry which is preliminary data.</text>
</comment>
<dbReference type="Proteomes" id="UP001279734">
    <property type="component" value="Unassembled WGS sequence"/>
</dbReference>
<accession>A0AAD3TA41</accession>
<dbReference type="AlphaFoldDB" id="A0AAD3TA41"/>
<evidence type="ECO:0000256" key="1">
    <source>
        <dbReference type="SAM" id="MobiDB-lite"/>
    </source>
</evidence>
<feature type="region of interest" description="Disordered" evidence="1">
    <location>
        <begin position="144"/>
        <end position="163"/>
    </location>
</feature>
<reference evidence="2" key="1">
    <citation type="submission" date="2023-05" db="EMBL/GenBank/DDBJ databases">
        <title>Nepenthes gracilis genome sequencing.</title>
        <authorList>
            <person name="Fukushima K."/>
        </authorList>
    </citation>
    <scope>NUCLEOTIDE SEQUENCE</scope>
    <source>
        <strain evidence="2">SING2019-196</strain>
    </source>
</reference>
<proteinExistence type="predicted"/>
<protein>
    <submittedName>
        <fullName evidence="2">Uncharacterized protein</fullName>
    </submittedName>
</protein>
<feature type="region of interest" description="Disordered" evidence="1">
    <location>
        <begin position="239"/>
        <end position="287"/>
    </location>
</feature>
<feature type="region of interest" description="Disordered" evidence="1">
    <location>
        <begin position="107"/>
        <end position="127"/>
    </location>
</feature>
<gene>
    <name evidence="2" type="ORF">Nepgr_028323</name>
</gene>
<feature type="compositionally biased region" description="Polar residues" evidence="1">
    <location>
        <begin position="261"/>
        <end position="276"/>
    </location>
</feature>
<evidence type="ECO:0000313" key="2">
    <source>
        <dbReference type="EMBL" id="GMH26480.1"/>
    </source>
</evidence>
<keyword evidence="3" id="KW-1185">Reference proteome</keyword>
<feature type="region of interest" description="Disordered" evidence="1">
    <location>
        <begin position="172"/>
        <end position="224"/>
    </location>
</feature>
<evidence type="ECO:0000313" key="3">
    <source>
        <dbReference type="Proteomes" id="UP001279734"/>
    </source>
</evidence>
<dbReference type="EMBL" id="BSYO01000031">
    <property type="protein sequence ID" value="GMH26480.1"/>
    <property type="molecule type" value="Genomic_DNA"/>
</dbReference>
<name>A0AAD3TA41_NEPGR</name>
<sequence length="287" mass="31916">MMPLGEAHEGADGNPLYVLLMWFTLPALELKMMRLDSVLEHTDIGPCGAPVKRPYRAILNLPTFPSLCFSNLARSRIGKPARSIPVQRRILAHQRAKKDENAFFFKKKRQKGKEHTGAEKSIAQYNLPESTAHPLVPEELFTQEDQSQQVSKERVQPTEPNLAGAAQKSAANYGYKKPHSPGQYSSFTKSANLQASKSPVQQQNPSLHPGTDISCHPALPGSSIRSRDWHQLQPICSRNNSHQQMASATNKAPYSKEPNFYTASSSTASECSNHQQSKLHHQGNEQQ</sequence>
<organism evidence="2 3">
    <name type="scientific">Nepenthes gracilis</name>
    <name type="common">Slender pitcher plant</name>
    <dbReference type="NCBI Taxonomy" id="150966"/>
    <lineage>
        <taxon>Eukaryota</taxon>
        <taxon>Viridiplantae</taxon>
        <taxon>Streptophyta</taxon>
        <taxon>Embryophyta</taxon>
        <taxon>Tracheophyta</taxon>
        <taxon>Spermatophyta</taxon>
        <taxon>Magnoliopsida</taxon>
        <taxon>eudicotyledons</taxon>
        <taxon>Gunneridae</taxon>
        <taxon>Pentapetalae</taxon>
        <taxon>Caryophyllales</taxon>
        <taxon>Nepenthaceae</taxon>
        <taxon>Nepenthes</taxon>
    </lineage>
</organism>